<dbReference type="GO" id="GO:0016114">
    <property type="term" value="P:terpenoid biosynthetic process"/>
    <property type="evidence" value="ECO:0007669"/>
    <property type="project" value="UniProtKB-UniRule"/>
</dbReference>
<comment type="function">
    <text evidence="5">Catalyzes the conversion of 1-hydroxy-2-methyl-2-(E)-butenyl 4-diphosphate (HMBPP) into a mixture of isopentenyl diphosphate (IPP) and dimethylallyl diphosphate (DMAPP). Acts in the terminal step of the DOXP/MEP pathway for isoprenoid precursor biosynthesis.</text>
</comment>
<accession>A0A8J7M4W5</accession>
<evidence type="ECO:0000256" key="2">
    <source>
        <dbReference type="ARBA" id="ARBA00022723"/>
    </source>
</evidence>
<keyword evidence="4 5" id="KW-0411">Iron-sulfur</keyword>
<proteinExistence type="inferred from homology"/>
<feature type="binding site" evidence="5">
    <location>
        <position position="232"/>
    </location>
    <ligand>
        <name>isopentenyl diphosphate</name>
        <dbReference type="ChEBI" id="CHEBI:128769"/>
    </ligand>
</feature>
<keyword evidence="1 5" id="KW-0004">4Fe-4S</keyword>
<evidence type="ECO:0000256" key="5">
    <source>
        <dbReference type="HAMAP-Rule" id="MF_00191"/>
    </source>
</evidence>
<sequence>MEGVEGRSPLRVVLANPRGFCAGVERAIETVERALELYGAPVYVRHEIVHNRRVCDDLRQKGAIFVEDLDDVPTGAITIFSAHGVARRVEDEAERRGLDIIDATCPLVAKVHAEGRRYAEAGYQVILIGHAGHPEVVGTLGQIPAEVHVVADVTGVDALPFEPDEQVAYVTQTTLSVVDTRGIVAAILRRWPGAQGQDTRDICYATQNRQQAVIDISGRVDLVLVVGAPNSSNSNRLVEIARAQGVAAYLVPTPEALDPAWLDGVGAVGISAGASAPEVLVQETLGRLAEFRHVVVEAASGVREDVVFRLPRELDAARPRMTVAG</sequence>
<dbReference type="Proteomes" id="UP000655420">
    <property type="component" value="Unassembled WGS sequence"/>
</dbReference>
<protein>
    <recommendedName>
        <fullName evidence="5">4-hydroxy-3-methylbut-2-enyl diphosphate reductase</fullName>
        <shortName evidence="5">HMBPP reductase</shortName>
        <ecNumber evidence="5">1.17.7.4</ecNumber>
    </recommendedName>
</protein>
<keyword evidence="3 5" id="KW-0408">Iron</keyword>
<feature type="binding site" evidence="5">
    <location>
        <position position="105"/>
    </location>
    <ligand>
        <name>[4Fe-4S] cluster</name>
        <dbReference type="ChEBI" id="CHEBI:49883"/>
    </ligand>
</feature>
<dbReference type="UniPathway" id="UPA00059">
    <property type="reaction ID" value="UER00105"/>
</dbReference>
<feature type="binding site" evidence="5">
    <location>
        <position position="275"/>
    </location>
    <ligand>
        <name>(2E)-4-hydroxy-3-methylbut-2-enyl diphosphate</name>
        <dbReference type="ChEBI" id="CHEBI:128753"/>
    </ligand>
</feature>
<dbReference type="CDD" id="cd13944">
    <property type="entry name" value="lytB_ispH"/>
    <property type="match status" value="1"/>
</dbReference>
<feature type="binding site" evidence="5">
    <location>
        <position position="275"/>
    </location>
    <ligand>
        <name>dimethylallyl diphosphate</name>
        <dbReference type="ChEBI" id="CHEBI:57623"/>
    </ligand>
</feature>
<dbReference type="PANTHER" id="PTHR30426:SF0">
    <property type="entry name" value="4-HYDROXY-3-METHYLBUT-2-ENYL DIPHOSPHATE REDUCTASE"/>
    <property type="match status" value="1"/>
</dbReference>
<keyword evidence="5" id="KW-0414">Isoprene biosynthesis</keyword>
<dbReference type="GO" id="GO:0051539">
    <property type="term" value="F:4 iron, 4 sulfur cluster binding"/>
    <property type="evidence" value="ECO:0007669"/>
    <property type="project" value="UniProtKB-UniRule"/>
</dbReference>
<feature type="active site" description="Proton donor" evidence="5">
    <location>
        <position position="135"/>
    </location>
</feature>
<evidence type="ECO:0000256" key="1">
    <source>
        <dbReference type="ARBA" id="ARBA00022485"/>
    </source>
</evidence>
<dbReference type="UniPathway" id="UPA00056">
    <property type="reaction ID" value="UER00097"/>
</dbReference>
<feature type="binding site" evidence="5">
    <location>
        <position position="233"/>
    </location>
    <ligand>
        <name>isopentenyl diphosphate</name>
        <dbReference type="ChEBI" id="CHEBI:128769"/>
    </ligand>
</feature>
<feature type="binding site" evidence="5">
    <location>
        <position position="83"/>
    </location>
    <ligand>
        <name>isopentenyl diphosphate</name>
        <dbReference type="ChEBI" id="CHEBI:128769"/>
    </ligand>
</feature>
<dbReference type="NCBIfam" id="NF002190">
    <property type="entry name" value="PRK01045.1-4"/>
    <property type="match status" value="1"/>
</dbReference>
<organism evidence="6 7">
    <name type="scientific">Thermohalobaculum xanthum</name>
    <dbReference type="NCBI Taxonomy" id="2753746"/>
    <lineage>
        <taxon>Bacteria</taxon>
        <taxon>Pseudomonadati</taxon>
        <taxon>Pseudomonadota</taxon>
        <taxon>Alphaproteobacteria</taxon>
        <taxon>Rhodobacterales</taxon>
        <taxon>Paracoccaceae</taxon>
        <taxon>Thermohalobaculum</taxon>
    </lineage>
</organism>
<keyword evidence="7" id="KW-1185">Reference proteome</keyword>
<dbReference type="EMBL" id="JAEHHL010000001">
    <property type="protein sequence ID" value="MBK0397732.1"/>
    <property type="molecule type" value="Genomic_DNA"/>
</dbReference>
<name>A0A8J7M4W5_9RHOB</name>
<dbReference type="PANTHER" id="PTHR30426">
    <property type="entry name" value="4-HYDROXY-3-METHYLBUT-2-ENYL DIPHOSPHATE REDUCTASE"/>
    <property type="match status" value="1"/>
</dbReference>
<comment type="cofactor">
    <cofactor evidence="5">
        <name>[4Fe-4S] cluster</name>
        <dbReference type="ChEBI" id="CHEBI:49883"/>
    </cofactor>
    <text evidence="5">Binds 1 [4Fe-4S] cluster per subunit.</text>
</comment>
<evidence type="ECO:0000313" key="7">
    <source>
        <dbReference type="Proteomes" id="UP000655420"/>
    </source>
</evidence>
<keyword evidence="5 6" id="KW-0560">Oxidoreductase</keyword>
<evidence type="ECO:0000256" key="4">
    <source>
        <dbReference type="ARBA" id="ARBA00023014"/>
    </source>
</evidence>
<feature type="binding site" evidence="5">
    <location>
        <position position="232"/>
    </location>
    <ligand>
        <name>(2E)-4-hydroxy-3-methylbut-2-enyl diphosphate</name>
        <dbReference type="ChEBI" id="CHEBI:128753"/>
    </ligand>
</feature>
<dbReference type="GO" id="GO:0046872">
    <property type="term" value="F:metal ion binding"/>
    <property type="evidence" value="ECO:0007669"/>
    <property type="project" value="UniProtKB-KW"/>
</dbReference>
<comment type="catalytic activity">
    <reaction evidence="5">
        <text>isopentenyl diphosphate + 2 oxidized [2Fe-2S]-[ferredoxin] + H2O = (2E)-4-hydroxy-3-methylbut-2-enyl diphosphate + 2 reduced [2Fe-2S]-[ferredoxin] + 2 H(+)</text>
        <dbReference type="Rhea" id="RHEA:24488"/>
        <dbReference type="Rhea" id="RHEA-COMP:10000"/>
        <dbReference type="Rhea" id="RHEA-COMP:10001"/>
        <dbReference type="ChEBI" id="CHEBI:15377"/>
        <dbReference type="ChEBI" id="CHEBI:15378"/>
        <dbReference type="ChEBI" id="CHEBI:33737"/>
        <dbReference type="ChEBI" id="CHEBI:33738"/>
        <dbReference type="ChEBI" id="CHEBI:128753"/>
        <dbReference type="ChEBI" id="CHEBI:128769"/>
        <dbReference type="EC" id="1.17.7.4"/>
    </reaction>
</comment>
<feature type="binding site" evidence="5">
    <location>
        <position position="232"/>
    </location>
    <ligand>
        <name>dimethylallyl diphosphate</name>
        <dbReference type="ChEBI" id="CHEBI:57623"/>
    </ligand>
</feature>
<gene>
    <name evidence="5 6" type="primary">ispH</name>
    <name evidence="6" type="synonym">lytB</name>
    <name evidence="6" type="ORF">H0I76_00880</name>
</gene>
<comment type="pathway">
    <text evidence="5">Isoprenoid biosynthesis; isopentenyl diphosphate biosynthesis via DXP pathway; isopentenyl diphosphate from 1-deoxy-D-xylulose 5-phosphate: step 6/6.</text>
</comment>
<keyword evidence="2 5" id="KW-0479">Metal-binding</keyword>
<dbReference type="GO" id="GO:0019288">
    <property type="term" value="P:isopentenyl diphosphate biosynthetic process, methylerythritol 4-phosphate pathway"/>
    <property type="evidence" value="ECO:0007669"/>
    <property type="project" value="UniProtKB-UniRule"/>
</dbReference>
<evidence type="ECO:0000256" key="3">
    <source>
        <dbReference type="ARBA" id="ARBA00023004"/>
    </source>
</evidence>
<comment type="pathway">
    <text evidence="5">Isoprenoid biosynthesis; dimethylallyl diphosphate biosynthesis; dimethylallyl diphosphate from (2E)-4-hydroxy-3-methylbutenyl diphosphate: step 1/1.</text>
</comment>
<dbReference type="InterPro" id="IPR003451">
    <property type="entry name" value="LytB/IspH"/>
</dbReference>
<feature type="binding site" evidence="5">
    <location>
        <position position="50"/>
    </location>
    <ligand>
        <name>isopentenyl diphosphate</name>
        <dbReference type="ChEBI" id="CHEBI:128769"/>
    </ligand>
</feature>
<feature type="binding site" evidence="5">
    <location>
        <position position="133"/>
    </location>
    <ligand>
        <name>isopentenyl diphosphate</name>
        <dbReference type="ChEBI" id="CHEBI:128769"/>
    </ligand>
</feature>
<feature type="binding site" evidence="5">
    <location>
        <position position="133"/>
    </location>
    <ligand>
        <name>(2E)-4-hydroxy-3-methylbut-2-enyl diphosphate</name>
        <dbReference type="ChEBI" id="CHEBI:128753"/>
    </ligand>
</feature>
<comment type="similarity">
    <text evidence="5">Belongs to the IspH family.</text>
</comment>
<dbReference type="EC" id="1.17.7.4" evidence="5"/>
<evidence type="ECO:0000313" key="6">
    <source>
        <dbReference type="EMBL" id="MBK0397732.1"/>
    </source>
</evidence>
<feature type="binding site" evidence="5">
    <location>
        <position position="133"/>
    </location>
    <ligand>
        <name>dimethylallyl diphosphate</name>
        <dbReference type="ChEBI" id="CHEBI:57623"/>
    </ligand>
</feature>
<feature type="binding site" evidence="5">
    <location>
        <position position="233"/>
    </location>
    <ligand>
        <name>(2E)-4-hydroxy-3-methylbut-2-enyl diphosphate</name>
        <dbReference type="ChEBI" id="CHEBI:128753"/>
    </ligand>
</feature>
<dbReference type="Pfam" id="PF02401">
    <property type="entry name" value="LYTB"/>
    <property type="match status" value="1"/>
</dbReference>
<feature type="binding site" evidence="5">
    <location>
        <position position="231"/>
    </location>
    <ligand>
        <name>isopentenyl diphosphate</name>
        <dbReference type="ChEBI" id="CHEBI:128769"/>
    </ligand>
</feature>
<reference evidence="6" key="1">
    <citation type="submission" date="2020-12" db="EMBL/GenBank/DDBJ databases">
        <title>Bacterial taxonomy.</title>
        <authorList>
            <person name="Pan X."/>
        </authorList>
    </citation>
    <scope>NUCLEOTIDE SEQUENCE</scope>
    <source>
        <strain evidence="6">M0105</strain>
    </source>
</reference>
<feature type="binding site" evidence="5">
    <location>
        <position position="233"/>
    </location>
    <ligand>
        <name>dimethylallyl diphosphate</name>
        <dbReference type="ChEBI" id="CHEBI:57623"/>
    </ligand>
</feature>
<feature type="binding site" evidence="5">
    <location>
        <position position="50"/>
    </location>
    <ligand>
        <name>(2E)-4-hydroxy-3-methylbut-2-enyl diphosphate</name>
        <dbReference type="ChEBI" id="CHEBI:128753"/>
    </ligand>
</feature>
<feature type="binding site" evidence="5">
    <location>
        <position position="275"/>
    </location>
    <ligand>
        <name>isopentenyl diphosphate</name>
        <dbReference type="ChEBI" id="CHEBI:128769"/>
    </ligand>
</feature>
<feature type="binding site" evidence="5">
    <location>
        <position position="173"/>
    </location>
    <ligand>
        <name>(2E)-4-hydroxy-3-methylbut-2-enyl diphosphate</name>
        <dbReference type="ChEBI" id="CHEBI:128753"/>
    </ligand>
</feature>
<dbReference type="RefSeq" id="WP_200605788.1">
    <property type="nucleotide sequence ID" value="NZ_JAEHHL010000001.1"/>
</dbReference>
<dbReference type="HAMAP" id="MF_00191">
    <property type="entry name" value="IspH"/>
    <property type="match status" value="1"/>
</dbReference>
<dbReference type="GO" id="GO:0050992">
    <property type="term" value="P:dimethylallyl diphosphate biosynthetic process"/>
    <property type="evidence" value="ECO:0007669"/>
    <property type="project" value="UniProtKB-UniRule"/>
</dbReference>
<feature type="binding site" evidence="5">
    <location>
        <position position="231"/>
    </location>
    <ligand>
        <name>dimethylallyl diphosphate</name>
        <dbReference type="ChEBI" id="CHEBI:57623"/>
    </ligand>
</feature>
<dbReference type="AlphaFoldDB" id="A0A8J7M4W5"/>
<feature type="binding site" evidence="5">
    <location>
        <position position="21"/>
    </location>
    <ligand>
        <name>[4Fe-4S] cluster</name>
        <dbReference type="ChEBI" id="CHEBI:49883"/>
    </ligand>
</feature>
<feature type="binding site" evidence="5">
    <location>
        <position position="231"/>
    </location>
    <ligand>
        <name>(2E)-4-hydroxy-3-methylbut-2-enyl diphosphate</name>
        <dbReference type="ChEBI" id="CHEBI:128753"/>
    </ligand>
</feature>
<dbReference type="Gene3D" id="3.40.1010.20">
    <property type="entry name" value="4-hydroxy-3-methylbut-2-enyl diphosphate reductase, catalytic domain"/>
    <property type="match status" value="2"/>
</dbReference>
<feature type="binding site" evidence="5">
    <location>
        <position position="50"/>
    </location>
    <ligand>
        <name>dimethylallyl diphosphate</name>
        <dbReference type="ChEBI" id="CHEBI:57623"/>
    </ligand>
</feature>
<dbReference type="NCBIfam" id="TIGR00216">
    <property type="entry name" value="ispH_lytB"/>
    <property type="match status" value="1"/>
</dbReference>
<dbReference type="NCBIfam" id="NF002188">
    <property type="entry name" value="PRK01045.1-2"/>
    <property type="match status" value="1"/>
</dbReference>
<dbReference type="Gene3D" id="3.40.50.11270">
    <property type="match status" value="1"/>
</dbReference>
<dbReference type="GO" id="GO:0051745">
    <property type="term" value="F:4-hydroxy-3-methylbut-2-enyl diphosphate reductase activity"/>
    <property type="evidence" value="ECO:0007669"/>
    <property type="project" value="UniProtKB-UniRule"/>
</dbReference>
<comment type="catalytic activity">
    <reaction evidence="5">
        <text>dimethylallyl diphosphate + 2 oxidized [2Fe-2S]-[ferredoxin] + H2O = (2E)-4-hydroxy-3-methylbut-2-enyl diphosphate + 2 reduced [2Fe-2S]-[ferredoxin] + 2 H(+)</text>
        <dbReference type="Rhea" id="RHEA:24825"/>
        <dbReference type="Rhea" id="RHEA-COMP:10000"/>
        <dbReference type="Rhea" id="RHEA-COMP:10001"/>
        <dbReference type="ChEBI" id="CHEBI:15377"/>
        <dbReference type="ChEBI" id="CHEBI:15378"/>
        <dbReference type="ChEBI" id="CHEBI:33737"/>
        <dbReference type="ChEBI" id="CHEBI:33738"/>
        <dbReference type="ChEBI" id="CHEBI:57623"/>
        <dbReference type="ChEBI" id="CHEBI:128753"/>
        <dbReference type="EC" id="1.17.7.4"/>
    </reaction>
</comment>
<feature type="binding site" evidence="5">
    <location>
        <position position="83"/>
    </location>
    <ligand>
        <name>dimethylallyl diphosphate</name>
        <dbReference type="ChEBI" id="CHEBI:57623"/>
    </ligand>
</feature>
<comment type="caution">
    <text evidence="6">The sequence shown here is derived from an EMBL/GenBank/DDBJ whole genome shotgun (WGS) entry which is preliminary data.</text>
</comment>
<feature type="binding site" evidence="5">
    <location>
        <position position="203"/>
    </location>
    <ligand>
        <name>[4Fe-4S] cluster</name>
        <dbReference type="ChEBI" id="CHEBI:49883"/>
    </ligand>
</feature>
<feature type="binding site" evidence="5">
    <location>
        <position position="83"/>
    </location>
    <ligand>
        <name>(2E)-4-hydroxy-3-methylbut-2-enyl diphosphate</name>
        <dbReference type="ChEBI" id="CHEBI:128753"/>
    </ligand>
</feature>